<feature type="transmembrane region" description="Helical" evidence="1">
    <location>
        <begin position="130"/>
        <end position="149"/>
    </location>
</feature>
<evidence type="ECO:0000313" key="3">
    <source>
        <dbReference type="Proteomes" id="UP000297245"/>
    </source>
</evidence>
<dbReference type="AlphaFoldDB" id="A0A4S8M3B9"/>
<dbReference type="OrthoDB" id="9451547at2759"/>
<keyword evidence="1" id="KW-1133">Transmembrane helix</keyword>
<feature type="transmembrane region" description="Helical" evidence="1">
    <location>
        <begin position="48"/>
        <end position="68"/>
    </location>
</feature>
<proteinExistence type="predicted"/>
<protein>
    <submittedName>
        <fullName evidence="2">Uncharacterized protein</fullName>
    </submittedName>
</protein>
<feature type="transmembrane region" description="Helical" evidence="1">
    <location>
        <begin position="92"/>
        <end position="115"/>
    </location>
</feature>
<feature type="non-terminal residue" evidence="2">
    <location>
        <position position="289"/>
    </location>
</feature>
<keyword evidence="3" id="KW-1185">Reference proteome</keyword>
<evidence type="ECO:0000256" key="1">
    <source>
        <dbReference type="SAM" id="Phobius"/>
    </source>
</evidence>
<reference evidence="2 3" key="1">
    <citation type="journal article" date="2019" name="Nat. Ecol. Evol.">
        <title>Megaphylogeny resolves global patterns of mushroom evolution.</title>
        <authorList>
            <person name="Varga T."/>
            <person name="Krizsan K."/>
            <person name="Foldi C."/>
            <person name="Dima B."/>
            <person name="Sanchez-Garcia M."/>
            <person name="Sanchez-Ramirez S."/>
            <person name="Szollosi G.J."/>
            <person name="Szarkandi J.G."/>
            <person name="Papp V."/>
            <person name="Albert L."/>
            <person name="Andreopoulos W."/>
            <person name="Angelini C."/>
            <person name="Antonin V."/>
            <person name="Barry K.W."/>
            <person name="Bougher N.L."/>
            <person name="Buchanan P."/>
            <person name="Buyck B."/>
            <person name="Bense V."/>
            <person name="Catcheside P."/>
            <person name="Chovatia M."/>
            <person name="Cooper J."/>
            <person name="Damon W."/>
            <person name="Desjardin D."/>
            <person name="Finy P."/>
            <person name="Geml J."/>
            <person name="Haridas S."/>
            <person name="Hughes K."/>
            <person name="Justo A."/>
            <person name="Karasinski D."/>
            <person name="Kautmanova I."/>
            <person name="Kiss B."/>
            <person name="Kocsube S."/>
            <person name="Kotiranta H."/>
            <person name="LaButti K.M."/>
            <person name="Lechner B.E."/>
            <person name="Liimatainen K."/>
            <person name="Lipzen A."/>
            <person name="Lukacs Z."/>
            <person name="Mihaltcheva S."/>
            <person name="Morgado L.N."/>
            <person name="Niskanen T."/>
            <person name="Noordeloos M.E."/>
            <person name="Ohm R.A."/>
            <person name="Ortiz-Santana B."/>
            <person name="Ovrebo C."/>
            <person name="Racz N."/>
            <person name="Riley R."/>
            <person name="Savchenko A."/>
            <person name="Shiryaev A."/>
            <person name="Soop K."/>
            <person name="Spirin V."/>
            <person name="Szebenyi C."/>
            <person name="Tomsovsky M."/>
            <person name="Tulloss R.E."/>
            <person name="Uehling J."/>
            <person name="Grigoriev I.V."/>
            <person name="Vagvolgyi C."/>
            <person name="Papp T."/>
            <person name="Martin F.M."/>
            <person name="Miettinen O."/>
            <person name="Hibbett D.S."/>
            <person name="Nagy L.G."/>
        </authorList>
    </citation>
    <scope>NUCLEOTIDE SEQUENCE [LARGE SCALE GENOMIC DNA]</scope>
    <source>
        <strain evidence="2 3">CBS 962.96</strain>
    </source>
</reference>
<dbReference type="PANTHER" id="PTHR35043:SF7">
    <property type="entry name" value="TRANSCRIPTION FACTOR DOMAIN-CONTAINING PROTEIN"/>
    <property type="match status" value="1"/>
</dbReference>
<keyword evidence="1" id="KW-0812">Transmembrane</keyword>
<gene>
    <name evidence="2" type="ORF">K435DRAFT_664041</name>
</gene>
<name>A0A4S8M3B9_DENBC</name>
<evidence type="ECO:0000313" key="2">
    <source>
        <dbReference type="EMBL" id="THU96649.1"/>
    </source>
</evidence>
<organism evidence="2 3">
    <name type="scientific">Dendrothele bispora (strain CBS 962.96)</name>
    <dbReference type="NCBI Taxonomy" id="1314807"/>
    <lineage>
        <taxon>Eukaryota</taxon>
        <taxon>Fungi</taxon>
        <taxon>Dikarya</taxon>
        <taxon>Basidiomycota</taxon>
        <taxon>Agaricomycotina</taxon>
        <taxon>Agaricomycetes</taxon>
        <taxon>Agaricomycetidae</taxon>
        <taxon>Agaricales</taxon>
        <taxon>Agaricales incertae sedis</taxon>
        <taxon>Dendrothele</taxon>
    </lineage>
</organism>
<dbReference type="Proteomes" id="UP000297245">
    <property type="component" value="Unassembled WGS sequence"/>
</dbReference>
<accession>A0A4S8M3B9</accession>
<dbReference type="EMBL" id="ML179172">
    <property type="protein sequence ID" value="THU96649.1"/>
    <property type="molecule type" value="Genomic_DNA"/>
</dbReference>
<dbReference type="PANTHER" id="PTHR35043">
    <property type="entry name" value="TRANSCRIPTION FACTOR DOMAIN-CONTAINING PROTEIN"/>
    <property type="match status" value="1"/>
</dbReference>
<sequence>MLLLYALARPLPSSLSPTATNDSFPVEVSVDILDHYADIRSCRTVEEILYSCLVVVFTCTWVAIHANIPRDFSFLSRREETKNSFEITWERVMLRNVSCMILSLLAPELIILWAMRQWFAARYIAKKYSVYGWSNAHGHFLIMGGFALFRDDEYKFILQDSDSFDEDDQKVAKDIVEILGHEIDFKTREENSSKESTTTVKCLLELLILLKFISITKREIDSKSKRDVVTKTLPVAQTLWFITQCVARASERLAITDLEISTLAFTLLNIATYILWKDKPQRIRYPMRI</sequence>
<keyword evidence="1" id="KW-0472">Membrane</keyword>